<evidence type="ECO:0000313" key="1">
    <source>
        <dbReference type="EMBL" id="QWS33660.1"/>
    </source>
</evidence>
<gene>
    <name evidence="1" type="ORF">KM842_00045</name>
</gene>
<keyword evidence="1" id="KW-0808">Transferase</keyword>
<organism evidence="1 2">
    <name type="scientific">Curtobacterium aetherium</name>
    <dbReference type="NCBI Taxonomy" id="2841594"/>
    <lineage>
        <taxon>Bacteria</taxon>
        <taxon>Bacillati</taxon>
        <taxon>Actinomycetota</taxon>
        <taxon>Actinomycetes</taxon>
        <taxon>Micrococcales</taxon>
        <taxon>Microbacteriaceae</taxon>
        <taxon>Curtobacterium</taxon>
    </lineage>
</organism>
<keyword evidence="2" id="KW-1185">Reference proteome</keyword>
<accession>A0ACD1E469</accession>
<sequence>MNCGLASSRAATDVIEHDGSSRGPARPTTSSERPTTDTGPASDAASVGPTGVAEADDTAGESGRGGPGRDVPQSADDRSVAGTATTSSVTSTSTLKPTSITTPGEPTSTNATPTTTAGDPTSTSTSTSPSVDATSNANANGSATATATATAPAPATGTARLDSAVAARGLARSRTAAAALVQAGRVTVDGSTIVKPSTQVSASADITVDTADEWVSRAALKLVAALDTFDLDPSGRTVLDVGASTGGFTQVLLARGAARVIALDVGHGQLAPVVALDDRVAVVEGVNARNLTPADYLALDPAASDTALVVGDLSFISLRLVLPALVASVPADDFVLLVKPQFEVGRTGIREGIVRDASLRQDALMNVLWAAWDLGLGTAGLAASPILGTHGNHEYLARLQRGGGENPTEWIVRATELAEGAP</sequence>
<reference evidence="1" key="1">
    <citation type="submission" date="2021-06" db="EMBL/GenBank/DDBJ databases">
        <authorList>
            <person name="Ellington A.J."/>
            <person name="Bryan N.C."/>
            <person name="Christner B.C."/>
            <person name="Reisch C.R."/>
        </authorList>
    </citation>
    <scope>NUCLEOTIDE SEQUENCE</scope>
    <source>
        <strain evidence="1">L6-1</strain>
    </source>
</reference>
<protein>
    <submittedName>
        <fullName evidence="1">TlyA family RNA methyltransferase</fullName>
    </submittedName>
</protein>
<evidence type="ECO:0000313" key="2">
    <source>
        <dbReference type="Proteomes" id="UP000681794"/>
    </source>
</evidence>
<dbReference type="EMBL" id="CP076544">
    <property type="protein sequence ID" value="QWS33660.1"/>
    <property type="molecule type" value="Genomic_DNA"/>
</dbReference>
<dbReference type="Proteomes" id="UP000681794">
    <property type="component" value="Chromosome"/>
</dbReference>
<name>A0ACD1E469_9MICO</name>
<proteinExistence type="predicted"/>
<keyword evidence="1" id="KW-0489">Methyltransferase</keyword>